<evidence type="ECO:0000256" key="4">
    <source>
        <dbReference type="ARBA" id="ARBA00022989"/>
    </source>
</evidence>
<keyword evidence="5 7" id="KW-0472">Membrane</keyword>
<feature type="compositionally biased region" description="Low complexity" evidence="6">
    <location>
        <begin position="345"/>
        <end position="357"/>
    </location>
</feature>
<accession>A0ABY8UDW9</accession>
<dbReference type="EMBL" id="CP126217">
    <property type="protein sequence ID" value="WIA19370.1"/>
    <property type="molecule type" value="Genomic_DNA"/>
</dbReference>
<dbReference type="PANTHER" id="PTHR34697:SF2">
    <property type="entry name" value="PHOSPHATIDYLGLYCEROL LYSYLTRANSFERASE"/>
    <property type="match status" value="1"/>
</dbReference>
<evidence type="ECO:0000313" key="9">
    <source>
        <dbReference type="EMBL" id="WIA19370.1"/>
    </source>
</evidence>
<feature type="domain" description="Phosphatidylglycerol lysyltransferase C-terminal" evidence="8">
    <location>
        <begin position="170"/>
        <end position="285"/>
    </location>
</feature>
<dbReference type="InterPro" id="IPR024320">
    <property type="entry name" value="LPG_synthase_C"/>
</dbReference>
<feature type="region of interest" description="Disordered" evidence="6">
    <location>
        <begin position="320"/>
        <end position="357"/>
    </location>
</feature>
<dbReference type="Pfam" id="PF09924">
    <property type="entry name" value="LPG_synthase_C"/>
    <property type="match status" value="1"/>
</dbReference>
<evidence type="ECO:0000256" key="7">
    <source>
        <dbReference type="SAM" id="Phobius"/>
    </source>
</evidence>
<keyword evidence="10" id="KW-1185">Reference proteome</keyword>
<evidence type="ECO:0000313" key="10">
    <source>
        <dbReference type="Proteomes" id="UP001244341"/>
    </source>
</evidence>
<keyword evidence="2" id="KW-1003">Cell membrane</keyword>
<proteinExistence type="predicted"/>
<protein>
    <recommendedName>
        <fullName evidence="8">Phosphatidylglycerol lysyltransferase C-terminal domain-containing protein</fullName>
    </recommendedName>
</protein>
<evidence type="ECO:0000256" key="1">
    <source>
        <dbReference type="ARBA" id="ARBA00004651"/>
    </source>
</evidence>
<evidence type="ECO:0000259" key="8">
    <source>
        <dbReference type="Pfam" id="PF09924"/>
    </source>
</evidence>
<dbReference type="Proteomes" id="UP001244341">
    <property type="component" value="Chromosome 10b"/>
</dbReference>
<evidence type="ECO:0000256" key="3">
    <source>
        <dbReference type="ARBA" id="ARBA00022692"/>
    </source>
</evidence>
<reference evidence="9 10" key="1">
    <citation type="submission" date="2023-05" db="EMBL/GenBank/DDBJ databases">
        <title>A 100% complete, gapless, phased diploid assembly of the Scenedesmus obliquus UTEX 3031 genome.</title>
        <authorList>
            <person name="Biondi T.C."/>
            <person name="Hanschen E.R."/>
            <person name="Kwon T."/>
            <person name="Eng W."/>
            <person name="Kruse C.P.S."/>
            <person name="Koehler S.I."/>
            <person name="Kunde Y."/>
            <person name="Gleasner C.D."/>
            <person name="You Mak K.T."/>
            <person name="Polle J."/>
            <person name="Hovde B.T."/>
            <person name="Starkenburg S.R."/>
        </authorList>
    </citation>
    <scope>NUCLEOTIDE SEQUENCE [LARGE SCALE GENOMIC DNA]</scope>
    <source>
        <strain evidence="9 10">DOE0152z</strain>
    </source>
</reference>
<sequence length="634" mass="68472">MQAVQRAGVACAWKALQVFVGCMFFVILNTLWAIASVHRIFVKPAALKRCRPSSLAATAAAAAAASAVPASGTGTGLKQAADKQNGGPIIIRAVATSTEAVKPIMVHNDSAKGHDSLAWKLVGPYMKLYGRNAIANSQLFNPEFIHFYVPGMGSLPFIVADIYSRVIVSVIGDPLAHRSNWRTISEMFVKEFPGTYFYHASKEYAQVLHDMGYFINDVGAETTLQVQQWTYSSKTRTVRAAARAARESGVRIRELQPHEFDDEMRRKLQYEVSEDWLQQKAVAERVLRVFVRNVDYENMQLANGVRVFVAEAHHPAHAPPAVVDPVLQGLPANVKPPKPPRNKSRSSLAGAASGGLSRSNSVLTSASSIASQLSGLASLTGLASGSQPYLPAAAAAAAAGKGSSNSLSSEASLPSELTAAAAKETSTSPFAAAGAAAAAAAAASVPEEQEEPAEPAAPELVGFVLLDPLWQDNEEVGYVSSICRMKRTAHQGTLKLLYEDIISKLRSEGRRELAFGFAPFFNVRDDVFGRLVHWIRWTNLYFYHCANNLYAFQNLAFSKIRYGAGVDGDAFRDPNVKMTHIYMATKSPLPGMEVLDLYVLCMYVGFMAEMFDTLLKLVGARKGGANLGSGETCE</sequence>
<evidence type="ECO:0000256" key="5">
    <source>
        <dbReference type="ARBA" id="ARBA00023136"/>
    </source>
</evidence>
<gene>
    <name evidence="9" type="ORF">OEZ85_003996</name>
</gene>
<feature type="transmembrane region" description="Helical" evidence="7">
    <location>
        <begin position="12"/>
        <end position="35"/>
    </location>
</feature>
<name>A0ABY8UDW9_TETOB</name>
<keyword evidence="4 7" id="KW-1133">Transmembrane helix</keyword>
<evidence type="ECO:0000256" key="6">
    <source>
        <dbReference type="SAM" id="MobiDB-lite"/>
    </source>
</evidence>
<keyword evidence="3 7" id="KW-0812">Transmembrane</keyword>
<dbReference type="InterPro" id="IPR051211">
    <property type="entry name" value="PG_lysyltransferase"/>
</dbReference>
<organism evidence="9 10">
    <name type="scientific">Tetradesmus obliquus</name>
    <name type="common">Green alga</name>
    <name type="synonym">Acutodesmus obliquus</name>
    <dbReference type="NCBI Taxonomy" id="3088"/>
    <lineage>
        <taxon>Eukaryota</taxon>
        <taxon>Viridiplantae</taxon>
        <taxon>Chlorophyta</taxon>
        <taxon>core chlorophytes</taxon>
        <taxon>Chlorophyceae</taxon>
        <taxon>CS clade</taxon>
        <taxon>Sphaeropleales</taxon>
        <taxon>Scenedesmaceae</taxon>
        <taxon>Tetradesmus</taxon>
    </lineage>
</organism>
<dbReference type="PANTHER" id="PTHR34697">
    <property type="entry name" value="PHOSPHATIDYLGLYCEROL LYSYLTRANSFERASE"/>
    <property type="match status" value="1"/>
</dbReference>
<evidence type="ECO:0000256" key="2">
    <source>
        <dbReference type="ARBA" id="ARBA00022475"/>
    </source>
</evidence>
<comment type="subcellular location">
    <subcellularLocation>
        <location evidence="1">Cell membrane</location>
        <topology evidence="1">Multi-pass membrane protein</topology>
    </subcellularLocation>
</comment>